<feature type="signal peptide" evidence="1">
    <location>
        <begin position="1"/>
        <end position="16"/>
    </location>
</feature>
<reference evidence="2 3" key="1">
    <citation type="journal article" date="2017" name="Curr. Biol.">
        <title>The Evolution of Venom by Co-option of Single-Copy Genes.</title>
        <authorList>
            <person name="Martinson E.O."/>
            <person name="Mrinalini"/>
            <person name="Kelkar Y.D."/>
            <person name="Chang C.H."/>
            <person name="Werren J.H."/>
        </authorList>
    </citation>
    <scope>NUCLEOTIDE SEQUENCE [LARGE SCALE GENOMIC DNA]</scope>
    <source>
        <strain evidence="2 3">Alberta</strain>
        <tissue evidence="2">Whole body</tissue>
    </source>
</reference>
<name>A0A232ERU3_9HYME</name>
<protein>
    <submittedName>
        <fullName evidence="2">Uncharacterized protein</fullName>
    </submittedName>
</protein>
<accession>A0A232ERU3</accession>
<comment type="caution">
    <text evidence="2">The sequence shown here is derived from an EMBL/GenBank/DDBJ whole genome shotgun (WGS) entry which is preliminary data.</text>
</comment>
<evidence type="ECO:0000256" key="1">
    <source>
        <dbReference type="SAM" id="SignalP"/>
    </source>
</evidence>
<evidence type="ECO:0000313" key="3">
    <source>
        <dbReference type="Proteomes" id="UP000215335"/>
    </source>
</evidence>
<dbReference type="AlphaFoldDB" id="A0A232ERU3"/>
<feature type="chain" id="PRO_5013008730" evidence="1">
    <location>
        <begin position="17"/>
        <end position="70"/>
    </location>
</feature>
<organism evidence="2 3">
    <name type="scientific">Trichomalopsis sarcophagae</name>
    <dbReference type="NCBI Taxonomy" id="543379"/>
    <lineage>
        <taxon>Eukaryota</taxon>
        <taxon>Metazoa</taxon>
        <taxon>Ecdysozoa</taxon>
        <taxon>Arthropoda</taxon>
        <taxon>Hexapoda</taxon>
        <taxon>Insecta</taxon>
        <taxon>Pterygota</taxon>
        <taxon>Neoptera</taxon>
        <taxon>Endopterygota</taxon>
        <taxon>Hymenoptera</taxon>
        <taxon>Apocrita</taxon>
        <taxon>Proctotrupomorpha</taxon>
        <taxon>Chalcidoidea</taxon>
        <taxon>Pteromalidae</taxon>
        <taxon>Pteromalinae</taxon>
        <taxon>Trichomalopsis</taxon>
    </lineage>
</organism>
<sequence length="70" mass="7816">MCQALTFVGLLQLLDSSQPVFWCYYLSGKTVLALIIRGDHSKCLPYTCYGLNSSLPPLWHNTICLAIIPN</sequence>
<dbReference type="EMBL" id="NNAY01002555">
    <property type="protein sequence ID" value="OXU21057.1"/>
    <property type="molecule type" value="Genomic_DNA"/>
</dbReference>
<proteinExistence type="predicted"/>
<keyword evidence="1" id="KW-0732">Signal</keyword>
<gene>
    <name evidence="2" type="ORF">TSAR_014563</name>
</gene>
<evidence type="ECO:0000313" key="2">
    <source>
        <dbReference type="EMBL" id="OXU21057.1"/>
    </source>
</evidence>
<keyword evidence="3" id="KW-1185">Reference proteome</keyword>
<dbReference type="Proteomes" id="UP000215335">
    <property type="component" value="Unassembled WGS sequence"/>
</dbReference>